<comment type="caution">
    <text evidence="7">The sequence shown here is derived from an EMBL/GenBank/DDBJ whole genome shotgun (WGS) entry which is preliminary data.</text>
</comment>
<feature type="domain" description="Fimbrial-type adhesion" evidence="5">
    <location>
        <begin position="199"/>
        <end position="343"/>
    </location>
</feature>
<keyword evidence="4" id="KW-0732">Signal</keyword>
<gene>
    <name evidence="7" type="ORF">N5D63_19940</name>
</gene>
<dbReference type="Pfam" id="PF22003">
    <property type="entry name" value="MrkDrd"/>
    <property type="match status" value="1"/>
</dbReference>
<sequence length="343" mass="37455">MANQRFLKRKLMPVILRFLCTSFLVAAPMAVKAQGVCTIKLDSGEEVPMVTLRIQPWETGEFNPSVPVGTVINLKNAQAVGSGGFIQCKRVMGRTAYTVMTSSESDGFGTFRTSVAGVGIRIRARSNPNWWPRTIYDDRTNYFLTSAEDFVVELVKTGPITAGGYIGGLIGQSRYVDLGHTFRRIYIDGAGIVVDPKVPTCKPNNLLVPVYLDNVSVSDLADAGKGPWKDFSLNLTCSGGDIDTTTRMFIAFSDTQNPANRSTTLSLTEDSVAKNVGIEIQRENDQLVRFGSVSGEEEQWMAGEFGNESVNIKLKARYIGTSLVQEPTPGSANAYATFIISYK</sequence>
<dbReference type="InterPro" id="IPR008966">
    <property type="entry name" value="Adhesion_dom_sf"/>
</dbReference>
<evidence type="ECO:0000256" key="3">
    <source>
        <dbReference type="ARBA" id="ARBA00023263"/>
    </source>
</evidence>
<dbReference type="GO" id="GO:0009289">
    <property type="term" value="C:pilus"/>
    <property type="evidence" value="ECO:0007669"/>
    <property type="project" value="UniProtKB-SubCell"/>
</dbReference>
<dbReference type="GO" id="GO:0043709">
    <property type="term" value="P:cell adhesion involved in single-species biofilm formation"/>
    <property type="evidence" value="ECO:0007669"/>
    <property type="project" value="TreeGrafter"/>
</dbReference>
<protein>
    <submittedName>
        <fullName evidence="7">Type 1 fimbrial protein</fullName>
    </submittedName>
</protein>
<dbReference type="Gene3D" id="2.60.40.1090">
    <property type="entry name" value="Fimbrial-type adhesion domain"/>
    <property type="match status" value="1"/>
</dbReference>
<dbReference type="Pfam" id="PF00419">
    <property type="entry name" value="Fimbrial"/>
    <property type="match status" value="1"/>
</dbReference>
<dbReference type="InterPro" id="IPR036937">
    <property type="entry name" value="Adhesion_dom_fimbrial_sf"/>
</dbReference>
<organism evidence="7 8">
    <name type="scientific">Comamonas thiooxydans</name>
    <dbReference type="NCBI Taxonomy" id="363952"/>
    <lineage>
        <taxon>Bacteria</taxon>
        <taxon>Pseudomonadati</taxon>
        <taxon>Pseudomonadota</taxon>
        <taxon>Betaproteobacteria</taxon>
        <taxon>Burkholderiales</taxon>
        <taxon>Comamonadaceae</taxon>
        <taxon>Comamonas</taxon>
    </lineage>
</organism>
<dbReference type="SUPFAM" id="SSF49401">
    <property type="entry name" value="Bacterial adhesins"/>
    <property type="match status" value="1"/>
</dbReference>
<dbReference type="AlphaFoldDB" id="A0AA42TWJ3"/>
<dbReference type="Proteomes" id="UP001161065">
    <property type="component" value="Unassembled WGS sequence"/>
</dbReference>
<feature type="signal peptide" evidence="4">
    <location>
        <begin position="1"/>
        <end position="26"/>
    </location>
</feature>
<name>A0AA42TWJ3_9BURK</name>
<evidence type="ECO:0000313" key="7">
    <source>
        <dbReference type="EMBL" id="MDH1336423.1"/>
    </source>
</evidence>
<evidence type="ECO:0000313" key="8">
    <source>
        <dbReference type="Proteomes" id="UP001161065"/>
    </source>
</evidence>
<dbReference type="InterPro" id="IPR000259">
    <property type="entry name" value="Adhesion_dom_fimbrial"/>
</dbReference>
<feature type="domain" description="MrkD-like receptor binding" evidence="6">
    <location>
        <begin position="63"/>
        <end position="166"/>
    </location>
</feature>
<comment type="similarity">
    <text evidence="2">Belongs to the fimbrial protein family.</text>
</comment>
<comment type="subcellular location">
    <subcellularLocation>
        <location evidence="1">Fimbrium</location>
    </subcellularLocation>
</comment>
<dbReference type="EMBL" id="JAOCEK010000021">
    <property type="protein sequence ID" value="MDH1336423.1"/>
    <property type="molecule type" value="Genomic_DNA"/>
</dbReference>
<keyword evidence="3" id="KW-0281">Fimbrium</keyword>
<evidence type="ECO:0000256" key="2">
    <source>
        <dbReference type="ARBA" id="ARBA00006671"/>
    </source>
</evidence>
<evidence type="ECO:0000256" key="1">
    <source>
        <dbReference type="ARBA" id="ARBA00004561"/>
    </source>
</evidence>
<dbReference type="InterPro" id="IPR050263">
    <property type="entry name" value="Bact_Fimbrial_Adh_Pro"/>
</dbReference>
<accession>A0AA42TWJ3</accession>
<evidence type="ECO:0000256" key="4">
    <source>
        <dbReference type="SAM" id="SignalP"/>
    </source>
</evidence>
<evidence type="ECO:0000259" key="6">
    <source>
        <dbReference type="Pfam" id="PF22003"/>
    </source>
</evidence>
<dbReference type="PANTHER" id="PTHR33420:SF14">
    <property type="entry name" value="TYPE 1 FIMBRIN D-MANNOSE SPECIFIC ADHESIN"/>
    <property type="match status" value="1"/>
</dbReference>
<reference evidence="7" key="1">
    <citation type="submission" date="2022-09" db="EMBL/GenBank/DDBJ databases">
        <title>Intensive care unit water sources are persistently colonized with multi-drug resistant bacteria and are the site of extensive horizontal gene transfer of antibiotic resistance genes.</title>
        <authorList>
            <person name="Diorio-Toth L."/>
        </authorList>
    </citation>
    <scope>NUCLEOTIDE SEQUENCE</scope>
    <source>
        <strain evidence="7">GD03832</strain>
    </source>
</reference>
<dbReference type="PANTHER" id="PTHR33420">
    <property type="entry name" value="FIMBRIAL SUBUNIT ELFA-RELATED"/>
    <property type="match status" value="1"/>
</dbReference>
<dbReference type="Gene3D" id="2.60.40.3310">
    <property type="match status" value="1"/>
</dbReference>
<feature type="chain" id="PRO_5041223088" evidence="4">
    <location>
        <begin position="27"/>
        <end position="343"/>
    </location>
</feature>
<dbReference type="InterPro" id="IPR054160">
    <property type="entry name" value="MrkD_recept-bd"/>
</dbReference>
<evidence type="ECO:0000259" key="5">
    <source>
        <dbReference type="Pfam" id="PF00419"/>
    </source>
</evidence>
<proteinExistence type="inferred from homology"/>
<dbReference type="RefSeq" id="WP_280008987.1">
    <property type="nucleotide sequence ID" value="NZ_JAOCEK010000021.1"/>
</dbReference>